<dbReference type="RefSeq" id="XP_021877117.1">
    <property type="nucleotide sequence ID" value="XM_022026869.1"/>
</dbReference>
<organism evidence="1 2">
    <name type="scientific">Lobosporangium transversale</name>
    <dbReference type="NCBI Taxonomy" id="64571"/>
    <lineage>
        <taxon>Eukaryota</taxon>
        <taxon>Fungi</taxon>
        <taxon>Fungi incertae sedis</taxon>
        <taxon>Mucoromycota</taxon>
        <taxon>Mortierellomycotina</taxon>
        <taxon>Mortierellomycetes</taxon>
        <taxon>Mortierellales</taxon>
        <taxon>Mortierellaceae</taxon>
        <taxon>Lobosporangium</taxon>
    </lineage>
</organism>
<comment type="caution">
    <text evidence="1">The sequence shown here is derived from an EMBL/GenBank/DDBJ whole genome shotgun (WGS) entry which is preliminary data.</text>
</comment>
<proteinExistence type="predicted"/>
<dbReference type="InParanoid" id="A0A1Y2GAG9"/>
<reference evidence="1 2" key="1">
    <citation type="submission" date="2016-07" db="EMBL/GenBank/DDBJ databases">
        <title>Pervasive Adenine N6-methylation of Active Genes in Fungi.</title>
        <authorList>
            <consortium name="DOE Joint Genome Institute"/>
            <person name="Mondo S.J."/>
            <person name="Dannebaum R.O."/>
            <person name="Kuo R.C."/>
            <person name="Labutti K."/>
            <person name="Haridas S."/>
            <person name="Kuo A."/>
            <person name="Salamov A."/>
            <person name="Ahrendt S.R."/>
            <person name="Lipzen A."/>
            <person name="Sullivan W."/>
            <person name="Andreopoulos W.B."/>
            <person name="Clum A."/>
            <person name="Lindquist E."/>
            <person name="Daum C."/>
            <person name="Ramamoorthy G.K."/>
            <person name="Gryganskyi A."/>
            <person name="Culley D."/>
            <person name="Magnuson J.K."/>
            <person name="James T.Y."/>
            <person name="O'Malley M.A."/>
            <person name="Stajich J.E."/>
            <person name="Spatafora J.W."/>
            <person name="Visel A."/>
            <person name="Grigoriev I.V."/>
        </authorList>
    </citation>
    <scope>NUCLEOTIDE SEQUENCE [LARGE SCALE GENOMIC DNA]</scope>
    <source>
        <strain evidence="1 2">NRRL 3116</strain>
    </source>
</reference>
<gene>
    <name evidence="1" type="ORF">BCR41DRAFT_374438</name>
</gene>
<protein>
    <submittedName>
        <fullName evidence="1">Uncharacterized protein</fullName>
    </submittedName>
</protein>
<keyword evidence="2" id="KW-1185">Reference proteome</keyword>
<dbReference type="AlphaFoldDB" id="A0A1Y2GAG9"/>
<dbReference type="Proteomes" id="UP000193648">
    <property type="component" value="Unassembled WGS sequence"/>
</dbReference>
<evidence type="ECO:0000313" key="2">
    <source>
        <dbReference type="Proteomes" id="UP000193648"/>
    </source>
</evidence>
<name>A0A1Y2GAG9_9FUNG</name>
<dbReference type="GeneID" id="33568712"/>
<dbReference type="EMBL" id="MCFF01000050">
    <property type="protein sequence ID" value="ORZ05543.1"/>
    <property type="molecule type" value="Genomic_DNA"/>
</dbReference>
<accession>A0A1Y2GAG9</accession>
<sequence length="147" mass="16512">MCILGMSNSVINKIGAFMYTNWICGSVVAIVVVGVSAPHEAASALVLKRYLLPLFLLEEHYQVHLAHIMLGQGFRSSTRQKQQKGIGKEVESQTIVAPRWIISCQCHCASLNAIFKVFLFLIALQEYFLHIYPQYRAGSKDNVRKAK</sequence>
<evidence type="ECO:0000313" key="1">
    <source>
        <dbReference type="EMBL" id="ORZ05543.1"/>
    </source>
</evidence>